<dbReference type="VEuPathDB" id="AmoebaDB:EDI_276020"/>
<dbReference type="eggNOG" id="KOG2369">
    <property type="taxonomic scope" value="Eukaryota"/>
</dbReference>
<keyword evidence="2" id="KW-0808">Transferase</keyword>
<dbReference type="GO" id="GO:0004607">
    <property type="term" value="F:phosphatidylcholine-sterol O-acyltransferase activity"/>
    <property type="evidence" value="ECO:0007669"/>
    <property type="project" value="UniProtKB-EC"/>
</dbReference>
<dbReference type="EC" id="2.3.1.43" evidence="2"/>
<evidence type="ECO:0000313" key="2">
    <source>
        <dbReference type="EMBL" id="EDR22520.1"/>
    </source>
</evidence>
<dbReference type="GO" id="GO:0006629">
    <property type="term" value="P:lipid metabolic process"/>
    <property type="evidence" value="ECO:0007669"/>
    <property type="project" value="InterPro"/>
</dbReference>
<proteinExistence type="predicted"/>
<dbReference type="RefSeq" id="XP_001741035.1">
    <property type="nucleotide sequence ID" value="XM_001740983.1"/>
</dbReference>
<sequence length="387" mass="44662">MFLFFGLFSSFCLAQCQSRTPILLVPGIMSTILHAKLNIPTSVPYEIIPKECLRQSDEFRIWENITFLYKYPQCNLNLLKQQYNEKTEEMQNIDGVKVNVPKFGSVYACNKLDPDAPGKTTQYLKPLIDKLRAEGYQDQIDLFCAGFDWRISSISSFQFITDTINLIKQINTSTHKKVIIVSHSYGGLMTKFLFDRFTGYNNYIKEWIAVSTPWKGAFLSIQALLSGLDWLPIDGQLFANVSRSIESNYQLLPHKNYWEKNDLVTIEDKSYNIDNLEEILNQLTPFGVKLYNKTSIKFNSLPEIPKYCIYSSGFETAEYGKYTDWTFKNSQITYGDGDNTVNYNSLIFCKNLGFEQKHLGKLSHMEIVNSDKFLSYLLPHVCETQNQ</sequence>
<dbReference type="SUPFAM" id="SSF53474">
    <property type="entry name" value="alpha/beta-Hydrolases"/>
    <property type="match status" value="1"/>
</dbReference>
<organism evidence="3">
    <name type="scientific">Entamoeba dispar (strain ATCC PRA-260 / SAW760)</name>
    <dbReference type="NCBI Taxonomy" id="370354"/>
    <lineage>
        <taxon>Eukaryota</taxon>
        <taxon>Amoebozoa</taxon>
        <taxon>Evosea</taxon>
        <taxon>Archamoebae</taxon>
        <taxon>Mastigamoebida</taxon>
        <taxon>Entamoebidae</taxon>
        <taxon>Entamoeba</taxon>
    </lineage>
</organism>
<dbReference type="InterPro" id="IPR003386">
    <property type="entry name" value="LACT/PDAT_acylTrfase"/>
</dbReference>
<keyword evidence="2" id="KW-0012">Acyltransferase</keyword>
<dbReference type="KEGG" id="edi:EDI_276020"/>
<feature type="chain" id="PRO_5002749958" evidence="1">
    <location>
        <begin position="19"/>
        <end position="387"/>
    </location>
</feature>
<feature type="signal peptide" evidence="1">
    <location>
        <begin position="1"/>
        <end position="18"/>
    </location>
</feature>
<accession>B0ESH8</accession>
<dbReference type="AlphaFoldDB" id="B0ESH8"/>
<dbReference type="OrthoDB" id="190846at2759"/>
<dbReference type="Pfam" id="PF02450">
    <property type="entry name" value="LCAT"/>
    <property type="match status" value="1"/>
</dbReference>
<keyword evidence="3" id="KW-1185">Reference proteome</keyword>
<reference evidence="3" key="1">
    <citation type="submission" date="2007-12" db="EMBL/GenBank/DDBJ databases">
        <title>Annotation of Entamoeba dispar SAW760.</title>
        <authorList>
            <person name="Lorenzi H."/>
            <person name="Inman J."/>
            <person name="Schobel S."/>
            <person name="Amedeo P."/>
            <person name="Caler E."/>
        </authorList>
    </citation>
    <scope>NUCLEOTIDE SEQUENCE [LARGE SCALE GENOMIC DNA]</scope>
    <source>
        <strain evidence="3">ATCC PRA-260 / SAW760</strain>
    </source>
</reference>
<gene>
    <name evidence="2" type="ORF">EDI_276020</name>
</gene>
<protein>
    <submittedName>
        <fullName evidence="2">1-O-acylceramide synthase, putative</fullName>
        <ecNumber evidence="2">2.3.1.43</ecNumber>
    </submittedName>
</protein>
<dbReference type="Proteomes" id="UP000008076">
    <property type="component" value="Unassembled WGS sequence"/>
</dbReference>
<name>B0ESH8_ENTDS</name>
<evidence type="ECO:0000313" key="3">
    <source>
        <dbReference type="Proteomes" id="UP000008076"/>
    </source>
</evidence>
<keyword evidence="1" id="KW-0732">Signal</keyword>
<dbReference type="PANTHER" id="PTHR11440">
    <property type="entry name" value="LECITHIN-CHOLESTEROL ACYLTRANSFERASE-RELATED"/>
    <property type="match status" value="1"/>
</dbReference>
<dbReference type="OMA" id="AFNMEEY"/>
<dbReference type="GeneID" id="5886222"/>
<evidence type="ECO:0000256" key="1">
    <source>
        <dbReference type="SAM" id="SignalP"/>
    </source>
</evidence>
<dbReference type="InterPro" id="IPR029058">
    <property type="entry name" value="AB_hydrolase_fold"/>
</dbReference>
<dbReference type="Gene3D" id="3.40.50.1820">
    <property type="entry name" value="alpha/beta hydrolase"/>
    <property type="match status" value="1"/>
</dbReference>
<dbReference type="EMBL" id="DS550684">
    <property type="protein sequence ID" value="EDR22520.1"/>
    <property type="molecule type" value="Genomic_DNA"/>
</dbReference>